<dbReference type="AlphaFoldDB" id="E2B0T9"/>
<dbReference type="OMA" id="NGHRNIN"/>
<keyword evidence="2" id="KW-1185">Reference proteome</keyword>
<feature type="non-terminal residue" evidence="1">
    <location>
        <position position="1"/>
    </location>
</feature>
<protein>
    <recommendedName>
        <fullName evidence="3">Transposable element P transposase</fullName>
    </recommendedName>
</protein>
<name>E2B0T9_CAMFO</name>
<sequence>AVATSDTILFFDELFDSFNGKKEQELTNIINNTSNHIKFWKEAYNKLRQMEFVEKKTHKVIRRNSSKSLINWMWTIQSATYLWHVLKTAAFSLLNLKHINQDVLENCFSQIRDNGHRNINLSAFQFTGSFKTIVTTNLTSNHCISSNYEERNEGTSLALLK</sequence>
<gene>
    <name evidence="1" type="ORF">EAG_05514</name>
</gene>
<evidence type="ECO:0008006" key="3">
    <source>
        <dbReference type="Google" id="ProtNLM"/>
    </source>
</evidence>
<dbReference type="EMBL" id="GL444684">
    <property type="protein sequence ID" value="EFN60699.1"/>
    <property type="molecule type" value="Genomic_DNA"/>
</dbReference>
<feature type="non-terminal residue" evidence="1">
    <location>
        <position position="161"/>
    </location>
</feature>
<organism evidence="2">
    <name type="scientific">Camponotus floridanus</name>
    <name type="common">Florida carpenter ant</name>
    <dbReference type="NCBI Taxonomy" id="104421"/>
    <lineage>
        <taxon>Eukaryota</taxon>
        <taxon>Metazoa</taxon>
        <taxon>Ecdysozoa</taxon>
        <taxon>Arthropoda</taxon>
        <taxon>Hexapoda</taxon>
        <taxon>Insecta</taxon>
        <taxon>Pterygota</taxon>
        <taxon>Neoptera</taxon>
        <taxon>Endopterygota</taxon>
        <taxon>Hymenoptera</taxon>
        <taxon>Apocrita</taxon>
        <taxon>Aculeata</taxon>
        <taxon>Formicoidea</taxon>
        <taxon>Formicidae</taxon>
        <taxon>Formicinae</taxon>
        <taxon>Camponotus</taxon>
    </lineage>
</organism>
<evidence type="ECO:0000313" key="2">
    <source>
        <dbReference type="Proteomes" id="UP000000311"/>
    </source>
</evidence>
<reference evidence="1 2" key="1">
    <citation type="journal article" date="2010" name="Science">
        <title>Genomic comparison of the ants Camponotus floridanus and Harpegnathos saltator.</title>
        <authorList>
            <person name="Bonasio R."/>
            <person name="Zhang G."/>
            <person name="Ye C."/>
            <person name="Mutti N.S."/>
            <person name="Fang X."/>
            <person name="Qin N."/>
            <person name="Donahue G."/>
            <person name="Yang P."/>
            <person name="Li Q."/>
            <person name="Li C."/>
            <person name="Zhang P."/>
            <person name="Huang Z."/>
            <person name="Berger S.L."/>
            <person name="Reinberg D."/>
            <person name="Wang J."/>
            <person name="Liebig J."/>
        </authorList>
    </citation>
    <scope>NUCLEOTIDE SEQUENCE [LARGE SCALE GENOMIC DNA]</scope>
    <source>
        <strain evidence="2">C129</strain>
    </source>
</reference>
<dbReference type="InParanoid" id="E2B0T9"/>
<evidence type="ECO:0000313" key="1">
    <source>
        <dbReference type="EMBL" id="EFN60699.1"/>
    </source>
</evidence>
<accession>E2B0T9</accession>
<dbReference type="Proteomes" id="UP000000311">
    <property type="component" value="Unassembled WGS sequence"/>
</dbReference>
<proteinExistence type="predicted"/>